<sequence length="99" mass="10129">MLLGSRIGTSAHDLPLSLLQRGQNDDAALAAEAATVGPLLLPSLGVTCAGLARNQAAVLRFGAAGHCRAPQSTPNPAGQAPCDQSSINEAYYNLDKVFA</sequence>
<reference evidence="2" key="2">
    <citation type="submission" date="2020-05" db="UniProtKB">
        <authorList>
            <consortium name="EnsemblMetazoa"/>
        </authorList>
    </citation>
    <scope>IDENTIFICATION</scope>
</reference>
<gene>
    <name evidence="1" type="ORF">ZHAS_00021665</name>
</gene>
<dbReference type="AlphaFoldDB" id="A0A084WT12"/>
<dbReference type="EMBL" id="KE525419">
    <property type="protein sequence ID" value="KFB53356.1"/>
    <property type="molecule type" value="Genomic_DNA"/>
</dbReference>
<organism evidence="1">
    <name type="scientific">Anopheles sinensis</name>
    <name type="common">Mosquito</name>
    <dbReference type="NCBI Taxonomy" id="74873"/>
    <lineage>
        <taxon>Eukaryota</taxon>
        <taxon>Metazoa</taxon>
        <taxon>Ecdysozoa</taxon>
        <taxon>Arthropoda</taxon>
        <taxon>Hexapoda</taxon>
        <taxon>Insecta</taxon>
        <taxon>Pterygota</taxon>
        <taxon>Neoptera</taxon>
        <taxon>Endopterygota</taxon>
        <taxon>Diptera</taxon>
        <taxon>Nematocera</taxon>
        <taxon>Culicoidea</taxon>
        <taxon>Culicidae</taxon>
        <taxon>Anophelinae</taxon>
        <taxon>Anopheles</taxon>
    </lineage>
</organism>
<dbReference type="Proteomes" id="UP000030765">
    <property type="component" value="Unassembled WGS sequence"/>
</dbReference>
<proteinExistence type="predicted"/>
<keyword evidence="3" id="KW-1185">Reference proteome</keyword>
<evidence type="ECO:0000313" key="2">
    <source>
        <dbReference type="EnsemblMetazoa" id="ASIC021665-PA"/>
    </source>
</evidence>
<evidence type="ECO:0000313" key="3">
    <source>
        <dbReference type="Proteomes" id="UP000030765"/>
    </source>
</evidence>
<accession>A0A084WT12</accession>
<dbReference type="EMBL" id="ATLV01026799">
    <property type="status" value="NOT_ANNOTATED_CDS"/>
    <property type="molecule type" value="Genomic_DNA"/>
</dbReference>
<protein>
    <submittedName>
        <fullName evidence="1 2">Uncharacterized protein</fullName>
    </submittedName>
</protein>
<evidence type="ECO:0000313" key="1">
    <source>
        <dbReference type="EMBL" id="KFB53356.1"/>
    </source>
</evidence>
<dbReference type="VEuPathDB" id="VectorBase:ASIC021665"/>
<dbReference type="EnsemblMetazoa" id="ASIC021665-RA">
    <property type="protein sequence ID" value="ASIC021665-PA"/>
    <property type="gene ID" value="ASIC021665"/>
</dbReference>
<reference evidence="1 3" key="1">
    <citation type="journal article" date="2014" name="BMC Genomics">
        <title>Genome sequence of Anopheles sinensis provides insight into genetics basis of mosquito competence for malaria parasites.</title>
        <authorList>
            <person name="Zhou D."/>
            <person name="Zhang D."/>
            <person name="Ding G."/>
            <person name="Shi L."/>
            <person name="Hou Q."/>
            <person name="Ye Y."/>
            <person name="Xu Y."/>
            <person name="Zhou H."/>
            <person name="Xiong C."/>
            <person name="Li S."/>
            <person name="Yu J."/>
            <person name="Hong S."/>
            <person name="Yu X."/>
            <person name="Zou P."/>
            <person name="Chen C."/>
            <person name="Chang X."/>
            <person name="Wang W."/>
            <person name="Lv Y."/>
            <person name="Sun Y."/>
            <person name="Ma L."/>
            <person name="Shen B."/>
            <person name="Zhu C."/>
        </authorList>
    </citation>
    <scope>NUCLEOTIDE SEQUENCE [LARGE SCALE GENOMIC DNA]</scope>
</reference>
<dbReference type="VEuPathDB" id="VectorBase:ASIS013847"/>
<name>A0A084WT12_ANOSI</name>